<dbReference type="KEGG" id="nsy:104234422"/>
<proteinExistence type="predicted"/>
<evidence type="ECO:0000256" key="2">
    <source>
        <dbReference type="ARBA" id="ARBA00012485"/>
    </source>
</evidence>
<dbReference type="InterPro" id="IPR011989">
    <property type="entry name" value="ARM-like"/>
</dbReference>
<dbReference type="SUPFAM" id="SSF48371">
    <property type="entry name" value="ARM repeat"/>
    <property type="match status" value="1"/>
</dbReference>
<dbReference type="AlphaFoldDB" id="A0A1U7X9E7"/>
<comment type="catalytic activity">
    <reaction evidence="1">
        <text>S-ubiquitinyl-[E2 ubiquitin-conjugating enzyme]-L-cysteine + [acceptor protein]-L-lysine = [E2 ubiquitin-conjugating enzyme]-L-cysteine + N(6)-ubiquitinyl-[acceptor protein]-L-lysine.</text>
        <dbReference type="EC" id="2.3.2.26"/>
    </reaction>
</comment>
<evidence type="ECO:0000256" key="1">
    <source>
        <dbReference type="ARBA" id="ARBA00000885"/>
    </source>
</evidence>
<keyword evidence="4" id="KW-1185">Reference proteome</keyword>
<dbReference type="GO" id="GO:0000209">
    <property type="term" value="P:protein polyubiquitination"/>
    <property type="evidence" value="ECO:0007669"/>
    <property type="project" value="TreeGrafter"/>
</dbReference>
<dbReference type="GeneID" id="104234422"/>
<dbReference type="InterPro" id="IPR045322">
    <property type="entry name" value="HECTD1/TRIP12-like"/>
</dbReference>
<evidence type="ECO:0000256" key="3">
    <source>
        <dbReference type="ARBA" id="ARBA00022679"/>
    </source>
</evidence>
<sequence length="75" mass="8074">MAVLSYLDFFSTGVQRVALATAANMCKKLPSDAADFVMEAVPLLTNLLQYHDAKVNSLSCYAPVAGRYLLFSGPS</sequence>
<gene>
    <name evidence="5" type="primary">LOC104234422</name>
</gene>
<dbReference type="Gene3D" id="1.25.10.10">
    <property type="entry name" value="Leucine-rich Repeat Variant"/>
    <property type="match status" value="1"/>
</dbReference>
<dbReference type="STRING" id="4096.A0A1U7X9E7"/>
<reference evidence="5" key="2">
    <citation type="submission" date="2025-08" db="UniProtKB">
        <authorList>
            <consortium name="RefSeq"/>
        </authorList>
    </citation>
    <scope>IDENTIFICATION</scope>
    <source>
        <tissue evidence="5">Leaf</tissue>
    </source>
</reference>
<dbReference type="InterPro" id="IPR016024">
    <property type="entry name" value="ARM-type_fold"/>
</dbReference>
<dbReference type="EC" id="2.3.2.26" evidence="2"/>
<organism evidence="4 5">
    <name type="scientific">Nicotiana sylvestris</name>
    <name type="common">Wood tobacco</name>
    <name type="synonym">South American tobacco</name>
    <dbReference type="NCBI Taxonomy" id="4096"/>
    <lineage>
        <taxon>Eukaryota</taxon>
        <taxon>Viridiplantae</taxon>
        <taxon>Streptophyta</taxon>
        <taxon>Embryophyta</taxon>
        <taxon>Tracheophyta</taxon>
        <taxon>Spermatophyta</taxon>
        <taxon>Magnoliopsida</taxon>
        <taxon>eudicotyledons</taxon>
        <taxon>Gunneridae</taxon>
        <taxon>Pentapetalae</taxon>
        <taxon>asterids</taxon>
        <taxon>lamiids</taxon>
        <taxon>Solanales</taxon>
        <taxon>Solanaceae</taxon>
        <taxon>Nicotianoideae</taxon>
        <taxon>Nicotianeae</taxon>
        <taxon>Nicotiana</taxon>
    </lineage>
</organism>
<dbReference type="eggNOG" id="KOG0168">
    <property type="taxonomic scope" value="Eukaryota"/>
</dbReference>
<evidence type="ECO:0000313" key="5">
    <source>
        <dbReference type="RefSeq" id="XP_009786286.1"/>
    </source>
</evidence>
<evidence type="ECO:0000313" key="4">
    <source>
        <dbReference type="Proteomes" id="UP000189701"/>
    </source>
</evidence>
<dbReference type="GO" id="GO:0061630">
    <property type="term" value="F:ubiquitin protein ligase activity"/>
    <property type="evidence" value="ECO:0007669"/>
    <property type="project" value="UniProtKB-EC"/>
</dbReference>
<keyword evidence="3" id="KW-0808">Transferase</keyword>
<dbReference type="PANTHER" id="PTHR45670">
    <property type="entry name" value="E3 UBIQUITIN-PROTEIN LIGASE TRIP12"/>
    <property type="match status" value="1"/>
</dbReference>
<accession>A0A1U7X9E7</accession>
<name>A0A1U7X9E7_NICSY</name>
<dbReference type="PANTHER" id="PTHR45670:SF1">
    <property type="entry name" value="E3 UBIQUITIN-PROTEIN LIGASE HECTD1"/>
    <property type="match status" value="1"/>
</dbReference>
<dbReference type="GO" id="GO:0043161">
    <property type="term" value="P:proteasome-mediated ubiquitin-dependent protein catabolic process"/>
    <property type="evidence" value="ECO:0007669"/>
    <property type="project" value="TreeGrafter"/>
</dbReference>
<dbReference type="Proteomes" id="UP000189701">
    <property type="component" value="Unplaced"/>
</dbReference>
<protein>
    <recommendedName>
        <fullName evidence="2">HECT-type E3 ubiquitin transferase</fullName>
        <ecNumber evidence="2">2.3.2.26</ecNumber>
    </recommendedName>
</protein>
<dbReference type="RefSeq" id="XP_009786286.1">
    <property type="nucleotide sequence ID" value="XM_009787984.1"/>
</dbReference>
<reference evidence="4" key="1">
    <citation type="journal article" date="2013" name="Genome Biol.">
        <title>Reference genomes and transcriptomes of Nicotiana sylvestris and Nicotiana tomentosiformis.</title>
        <authorList>
            <person name="Sierro N."/>
            <person name="Battey J.N."/>
            <person name="Ouadi S."/>
            <person name="Bovet L."/>
            <person name="Goepfert S."/>
            <person name="Bakaher N."/>
            <person name="Peitsch M.C."/>
            <person name="Ivanov N.V."/>
        </authorList>
    </citation>
    <scope>NUCLEOTIDE SEQUENCE [LARGE SCALE GENOMIC DNA]</scope>
</reference>